<keyword evidence="4" id="KW-1185">Reference proteome</keyword>
<organism evidence="3 4">
    <name type="scientific">Ganoderma sinense ZZ0214-1</name>
    <dbReference type="NCBI Taxonomy" id="1077348"/>
    <lineage>
        <taxon>Eukaryota</taxon>
        <taxon>Fungi</taxon>
        <taxon>Dikarya</taxon>
        <taxon>Basidiomycota</taxon>
        <taxon>Agaricomycotina</taxon>
        <taxon>Agaricomycetes</taxon>
        <taxon>Polyporales</taxon>
        <taxon>Polyporaceae</taxon>
        <taxon>Ganoderma</taxon>
    </lineage>
</organism>
<dbReference type="STRING" id="1077348.A0A2G8SDI6"/>
<comment type="caution">
    <text evidence="3">The sequence shown here is derived from an EMBL/GenBank/DDBJ whole genome shotgun (WGS) entry which is preliminary data.</text>
</comment>
<feature type="domain" description="CCHC-type" evidence="2">
    <location>
        <begin position="404"/>
        <end position="422"/>
    </location>
</feature>
<name>A0A2G8SDI6_9APHY</name>
<feature type="region of interest" description="Disordered" evidence="1">
    <location>
        <begin position="1"/>
        <end position="34"/>
    </location>
</feature>
<proteinExistence type="predicted"/>
<protein>
    <submittedName>
        <fullName evidence="3">Transcription factor</fullName>
    </submittedName>
</protein>
<reference evidence="3 4" key="1">
    <citation type="journal article" date="2015" name="Sci. Rep.">
        <title>Chromosome-level genome map provides insights into diverse defense mechanisms in the medicinal fungus Ganoderma sinense.</title>
        <authorList>
            <person name="Zhu Y."/>
            <person name="Xu J."/>
            <person name="Sun C."/>
            <person name="Zhou S."/>
            <person name="Xu H."/>
            <person name="Nelson D.R."/>
            <person name="Qian J."/>
            <person name="Song J."/>
            <person name="Luo H."/>
            <person name="Xiang L."/>
            <person name="Li Y."/>
            <person name="Xu Z."/>
            <person name="Ji A."/>
            <person name="Wang L."/>
            <person name="Lu S."/>
            <person name="Hayward A."/>
            <person name="Sun W."/>
            <person name="Li X."/>
            <person name="Schwartz D.C."/>
            <person name="Wang Y."/>
            <person name="Chen S."/>
        </authorList>
    </citation>
    <scope>NUCLEOTIDE SEQUENCE [LARGE SCALE GENOMIC DNA]</scope>
    <source>
        <strain evidence="3 4">ZZ0214-1</strain>
    </source>
</reference>
<evidence type="ECO:0000256" key="1">
    <source>
        <dbReference type="SAM" id="MobiDB-lite"/>
    </source>
</evidence>
<gene>
    <name evidence="3" type="ORF">GSI_06491</name>
</gene>
<dbReference type="SMART" id="SM00343">
    <property type="entry name" value="ZnF_C2HC"/>
    <property type="match status" value="2"/>
</dbReference>
<dbReference type="AlphaFoldDB" id="A0A2G8SDI6"/>
<accession>A0A2G8SDI6</accession>
<dbReference type="Proteomes" id="UP000230002">
    <property type="component" value="Unassembled WGS sequence"/>
</dbReference>
<dbReference type="OrthoDB" id="4230923at2759"/>
<dbReference type="GO" id="GO:0003676">
    <property type="term" value="F:nucleic acid binding"/>
    <property type="evidence" value="ECO:0007669"/>
    <property type="project" value="InterPro"/>
</dbReference>
<feature type="domain" description="CCHC-type" evidence="2">
    <location>
        <begin position="448"/>
        <end position="466"/>
    </location>
</feature>
<sequence length="523" mass="56445">MAPASPPSNGGEGRSSGTGARPVAKKQSVGAATATGAVRTTKPLVAEDKFVIEAQNRYKTFELAMNTLRTQEYVPAGEPTLDGLVAGLLLMAAKLGAQSADHLVAMHLYAQKAVANAVSADFTASLLTDVTSQVNELLGGAEKRIEQASKKLMETLEAPAAIEEAVRNGVERALTASGRAGTGASTGAFPPSLPPFSYATAASAPPPGPERAAQIRVADRERLLARQILVDGFPFTEASPTSVPAAVLLERAHHALSFVNEKPDGIKFVAGRTLSNGGVILECGQPEHAQWLRDNAASYEEVLGVNAKIRLRPFKVVVEFVPVAFDPHEETGWRQVEEEAGLPGHSITEARWIKPVIRRQRDQRVAHLLLTLNSPTAANTLISRGLTLAGKRVSVRKNLAEPVRCAKCHRYDAGHLARDCPQQNDICGTCGRAHRTSECNRQDTRDHKCSACNKPGHATWSHDCPEFVDRLRRADARHPENRLRFFPTADPDSWVPQLDEPARGTAWEIFQEAILGPVSAAQR</sequence>
<evidence type="ECO:0000313" key="4">
    <source>
        <dbReference type="Proteomes" id="UP000230002"/>
    </source>
</evidence>
<evidence type="ECO:0000259" key="2">
    <source>
        <dbReference type="SMART" id="SM00343"/>
    </source>
</evidence>
<dbReference type="GO" id="GO:0008270">
    <property type="term" value="F:zinc ion binding"/>
    <property type="evidence" value="ECO:0007669"/>
    <property type="project" value="InterPro"/>
</dbReference>
<dbReference type="EMBL" id="AYKW01000012">
    <property type="protein sequence ID" value="PIL31787.1"/>
    <property type="molecule type" value="Genomic_DNA"/>
</dbReference>
<evidence type="ECO:0000313" key="3">
    <source>
        <dbReference type="EMBL" id="PIL31787.1"/>
    </source>
</evidence>
<dbReference type="InterPro" id="IPR001878">
    <property type="entry name" value="Znf_CCHC"/>
</dbReference>